<dbReference type="EMBL" id="VSRR010089961">
    <property type="protein sequence ID" value="MPC92050.1"/>
    <property type="molecule type" value="Genomic_DNA"/>
</dbReference>
<comment type="caution">
    <text evidence="2">The sequence shown here is derived from an EMBL/GenBank/DDBJ whole genome shotgun (WGS) entry which is preliminary data.</text>
</comment>
<dbReference type="Proteomes" id="UP000324222">
    <property type="component" value="Unassembled WGS sequence"/>
</dbReference>
<keyword evidence="3" id="KW-1185">Reference proteome</keyword>
<gene>
    <name evidence="2" type="ORF">E2C01_087122</name>
</gene>
<evidence type="ECO:0000313" key="3">
    <source>
        <dbReference type="Proteomes" id="UP000324222"/>
    </source>
</evidence>
<evidence type="ECO:0000313" key="2">
    <source>
        <dbReference type="EMBL" id="MPC92050.1"/>
    </source>
</evidence>
<proteinExistence type="predicted"/>
<organism evidence="2 3">
    <name type="scientific">Portunus trituberculatus</name>
    <name type="common">Swimming crab</name>
    <name type="synonym">Neptunus trituberculatus</name>
    <dbReference type="NCBI Taxonomy" id="210409"/>
    <lineage>
        <taxon>Eukaryota</taxon>
        <taxon>Metazoa</taxon>
        <taxon>Ecdysozoa</taxon>
        <taxon>Arthropoda</taxon>
        <taxon>Crustacea</taxon>
        <taxon>Multicrustacea</taxon>
        <taxon>Malacostraca</taxon>
        <taxon>Eumalacostraca</taxon>
        <taxon>Eucarida</taxon>
        <taxon>Decapoda</taxon>
        <taxon>Pleocyemata</taxon>
        <taxon>Brachyura</taxon>
        <taxon>Eubrachyura</taxon>
        <taxon>Portunoidea</taxon>
        <taxon>Portunidae</taxon>
        <taxon>Portuninae</taxon>
        <taxon>Portunus</taxon>
    </lineage>
</organism>
<protein>
    <submittedName>
        <fullName evidence="2">Uncharacterized protein</fullName>
    </submittedName>
</protein>
<feature type="region of interest" description="Disordered" evidence="1">
    <location>
        <begin position="26"/>
        <end position="48"/>
    </location>
</feature>
<accession>A0A5B7J5R6</accession>
<evidence type="ECO:0000256" key="1">
    <source>
        <dbReference type="SAM" id="MobiDB-lite"/>
    </source>
</evidence>
<reference evidence="2 3" key="1">
    <citation type="submission" date="2019-05" db="EMBL/GenBank/DDBJ databases">
        <title>Another draft genome of Portunus trituberculatus and its Hox gene families provides insights of decapod evolution.</title>
        <authorList>
            <person name="Jeong J.-H."/>
            <person name="Song I."/>
            <person name="Kim S."/>
            <person name="Choi T."/>
            <person name="Kim D."/>
            <person name="Ryu S."/>
            <person name="Kim W."/>
        </authorList>
    </citation>
    <scope>NUCLEOTIDE SEQUENCE [LARGE SCALE GENOMIC DNA]</scope>
    <source>
        <tissue evidence="2">Muscle</tissue>
    </source>
</reference>
<feature type="compositionally biased region" description="Basic and acidic residues" evidence="1">
    <location>
        <begin position="26"/>
        <end position="41"/>
    </location>
</feature>
<dbReference type="AlphaFoldDB" id="A0A5B7J5R6"/>
<name>A0A5B7J5R6_PORTR</name>
<sequence length="92" mass="10582">MCTKNVSRERIPELCTPRKLHARYLTSDRNHHNDQHVKTSTDENTFPPNFSMAHGSANLCKVMPVNLIRAPPPLVLPFSREVNTLHLKHRAF</sequence>